<name>A0A857MIN2_9BACT</name>
<dbReference type="AlphaFoldDB" id="A0A857MIN2"/>
<sequence>MSPPKRYSCLVLRDAYLALSAICFCTDWQRGGFVVDIKSLAATRFQFAQSVFNHKIQEKAADRKYGYAKWFKIIQLVLTLLVIAVLVAQAAGFNNGFVNLVGIISAGIEIAFIIIDLTYGFEKQAAVHKSYALKYLELRNKYQALIADIMAVKGISTANNARRDALDEAYHMLSDAPQTTLDDYKEAQVALGTAGVSGGEQYTWSDKEINKLLPAQLRFILKSNSKNK</sequence>
<keyword evidence="1" id="KW-0812">Transmembrane</keyword>
<dbReference type="Proteomes" id="UP001059824">
    <property type="component" value="Chromosome"/>
</dbReference>
<gene>
    <name evidence="3" type="ORF">GII36_00875</name>
</gene>
<dbReference type="EMBL" id="CP045921">
    <property type="protein sequence ID" value="QHN42413.1"/>
    <property type="molecule type" value="Genomic_DNA"/>
</dbReference>
<evidence type="ECO:0000256" key="1">
    <source>
        <dbReference type="SAM" id="Phobius"/>
    </source>
</evidence>
<feature type="transmembrane region" description="Helical" evidence="1">
    <location>
        <begin position="73"/>
        <end position="91"/>
    </location>
</feature>
<evidence type="ECO:0000313" key="3">
    <source>
        <dbReference type="EMBL" id="QHN42413.1"/>
    </source>
</evidence>
<organism evidence="3 4">
    <name type="scientific">Candidatus Mycosynbacter amalyticus</name>
    <dbReference type="NCBI Taxonomy" id="2665156"/>
    <lineage>
        <taxon>Bacteria</taxon>
        <taxon>Candidatus Saccharimonadota</taxon>
        <taxon>Candidatus Saccharimonadota incertae sedis</taxon>
        <taxon>Candidatus Mycosynbacter</taxon>
    </lineage>
</organism>
<keyword evidence="4" id="KW-1185">Reference proteome</keyword>
<keyword evidence="1" id="KW-0472">Membrane</keyword>
<dbReference type="Pfam" id="PF18186">
    <property type="entry name" value="SLATT_4"/>
    <property type="match status" value="1"/>
</dbReference>
<proteinExistence type="predicted"/>
<dbReference type="InterPro" id="IPR040811">
    <property type="entry name" value="SLATT_4"/>
</dbReference>
<feature type="domain" description="SMODS and SLOG-associating 2TM effector" evidence="2">
    <location>
        <begin position="45"/>
        <end position="193"/>
    </location>
</feature>
<evidence type="ECO:0000313" key="4">
    <source>
        <dbReference type="Proteomes" id="UP001059824"/>
    </source>
</evidence>
<feature type="transmembrane region" description="Helical" evidence="1">
    <location>
        <begin position="97"/>
        <end position="119"/>
    </location>
</feature>
<dbReference type="NCBIfam" id="NF033632">
    <property type="entry name" value="SLATT_4"/>
    <property type="match status" value="1"/>
</dbReference>
<dbReference type="KEGG" id="mama:GII36_00875"/>
<keyword evidence="1" id="KW-1133">Transmembrane helix</keyword>
<evidence type="ECO:0000259" key="2">
    <source>
        <dbReference type="Pfam" id="PF18186"/>
    </source>
</evidence>
<protein>
    <submittedName>
        <fullName evidence="3">SLATT domain-containing protein</fullName>
    </submittedName>
</protein>
<reference evidence="3" key="1">
    <citation type="journal article" date="2021" name="Nat. Microbiol.">
        <title>Cocultivation of an ultrasmall environmental parasitic bacterium with lytic ability against bacteria associated with wastewater foams.</title>
        <authorList>
            <person name="Batinovic S."/>
            <person name="Rose J.J.A."/>
            <person name="Ratcliffe J."/>
            <person name="Seviour R.J."/>
            <person name="Petrovski S."/>
        </authorList>
    </citation>
    <scope>NUCLEOTIDE SEQUENCE</scope>
    <source>
        <strain evidence="3">JR1</strain>
    </source>
</reference>
<accession>A0A857MIN2</accession>